<dbReference type="AlphaFoldDB" id="A0A8E1C1S2"/>
<dbReference type="SUPFAM" id="SSF53474">
    <property type="entry name" value="alpha/beta-Hydrolases"/>
    <property type="match status" value="1"/>
</dbReference>
<evidence type="ECO:0000259" key="2">
    <source>
        <dbReference type="Pfam" id="PF12697"/>
    </source>
</evidence>
<comment type="caution">
    <text evidence="3">The sequence shown here is derived from an EMBL/GenBank/DDBJ whole genome shotgun (WGS) entry which is preliminary data.</text>
</comment>
<proteinExistence type="predicted"/>
<dbReference type="Pfam" id="PF12697">
    <property type="entry name" value="Abhydrolase_6"/>
    <property type="match status" value="1"/>
</dbReference>
<gene>
    <name evidence="3" type="ORF">AL00_16785</name>
</gene>
<feature type="domain" description="AB hydrolase-1" evidence="2">
    <location>
        <begin position="5"/>
        <end position="117"/>
    </location>
</feature>
<reference evidence="3 4" key="1">
    <citation type="submission" date="2014-05" db="EMBL/GenBank/DDBJ databases">
        <title>Genome Announcement of Sphingobium lucknowense F2.</title>
        <authorList>
            <person name="Lal R."/>
            <person name="Negi V."/>
            <person name="Lata P."/>
            <person name="Sangwan N."/>
            <person name="Gupta S.K."/>
            <person name="Rao D.L.N."/>
            <person name="Das S."/>
        </authorList>
    </citation>
    <scope>NUCLEOTIDE SEQUENCE [LARGE SCALE GENOMIC DNA]</scope>
    <source>
        <strain evidence="3 4">F2</strain>
    </source>
</reference>
<dbReference type="InterPro" id="IPR000073">
    <property type="entry name" value="AB_hydrolase_1"/>
</dbReference>
<dbReference type="PANTHER" id="PTHR46438:SF2">
    <property type="entry name" value="ALPHA_BETA-HYDROLASES SUPERFAMILY PROTEIN"/>
    <property type="match status" value="1"/>
</dbReference>
<keyword evidence="3" id="KW-0378">Hydrolase</keyword>
<evidence type="ECO:0000313" key="3">
    <source>
        <dbReference type="EMBL" id="KER35241.1"/>
    </source>
</evidence>
<dbReference type="PANTHER" id="PTHR46438">
    <property type="entry name" value="ALPHA/BETA-HYDROLASES SUPERFAMILY PROTEIN"/>
    <property type="match status" value="1"/>
</dbReference>
<dbReference type="InterPro" id="IPR013595">
    <property type="entry name" value="Pept_S33_TAP-like_C"/>
</dbReference>
<dbReference type="EMBL" id="JANF02000081">
    <property type="protein sequence ID" value="KER35241.1"/>
    <property type="molecule type" value="Genomic_DNA"/>
</dbReference>
<dbReference type="InterPro" id="IPR029058">
    <property type="entry name" value="AB_hydrolase_fold"/>
</dbReference>
<protein>
    <submittedName>
        <fullName evidence="3">Alpha/beta hydrolase</fullName>
    </submittedName>
</protein>
<dbReference type="Pfam" id="PF08386">
    <property type="entry name" value="Abhydrolase_4"/>
    <property type="match status" value="1"/>
</dbReference>
<dbReference type="Gene3D" id="3.40.50.1820">
    <property type="entry name" value="alpha/beta hydrolase"/>
    <property type="match status" value="1"/>
</dbReference>
<evidence type="ECO:0000313" key="4">
    <source>
        <dbReference type="Proteomes" id="UP000028135"/>
    </source>
</evidence>
<organism evidence="3 4">
    <name type="scientific">Sphingobium indicum F2</name>
    <dbReference type="NCBI Taxonomy" id="1450518"/>
    <lineage>
        <taxon>Bacteria</taxon>
        <taxon>Pseudomonadati</taxon>
        <taxon>Pseudomonadota</taxon>
        <taxon>Alphaproteobacteria</taxon>
        <taxon>Sphingomonadales</taxon>
        <taxon>Sphingomonadaceae</taxon>
        <taxon>Sphingobium</taxon>
    </lineage>
</organism>
<dbReference type="GO" id="GO:0016787">
    <property type="term" value="F:hydrolase activity"/>
    <property type="evidence" value="ECO:0007669"/>
    <property type="project" value="UniProtKB-KW"/>
</dbReference>
<dbReference type="Proteomes" id="UP000028135">
    <property type="component" value="Unassembled WGS sequence"/>
</dbReference>
<accession>A0A8E1C1S2</accession>
<feature type="domain" description="Peptidase S33 tripeptidyl aminopeptidase-like C-terminal" evidence="1">
    <location>
        <begin position="120"/>
        <end position="199"/>
    </location>
</feature>
<sequence>MTTTLFLPGASGSATFWLPVARYAELDGVFLAWPGLGAEPVDAGVNSLDDLVALAASHVTEPVNIVAQSMGGFVAIRLALMFPDLVRRMVLTVTSGGVPVADLGGSDWRGDYFAAFPHAAAWIANPAPDLSEAITSIKTPTLLLWGDADPISPVAVGGRLVSLLPDARLHIFKGADHDLAQTHPEAVATAVREHLKMGE</sequence>
<evidence type="ECO:0000259" key="1">
    <source>
        <dbReference type="Pfam" id="PF08386"/>
    </source>
</evidence>
<dbReference type="RefSeq" id="WP_020818218.1">
    <property type="nucleotide sequence ID" value="NZ_JANF02000081.1"/>
</dbReference>
<name>A0A8E1C1S2_9SPHN</name>